<proteinExistence type="predicted"/>
<gene>
    <name evidence="1" type="ORF">V6N12_027067</name>
</gene>
<evidence type="ECO:0000313" key="2">
    <source>
        <dbReference type="Proteomes" id="UP001472677"/>
    </source>
</evidence>
<organism evidence="1 2">
    <name type="scientific">Hibiscus sabdariffa</name>
    <name type="common">roselle</name>
    <dbReference type="NCBI Taxonomy" id="183260"/>
    <lineage>
        <taxon>Eukaryota</taxon>
        <taxon>Viridiplantae</taxon>
        <taxon>Streptophyta</taxon>
        <taxon>Embryophyta</taxon>
        <taxon>Tracheophyta</taxon>
        <taxon>Spermatophyta</taxon>
        <taxon>Magnoliopsida</taxon>
        <taxon>eudicotyledons</taxon>
        <taxon>Gunneridae</taxon>
        <taxon>Pentapetalae</taxon>
        <taxon>rosids</taxon>
        <taxon>malvids</taxon>
        <taxon>Malvales</taxon>
        <taxon>Malvaceae</taxon>
        <taxon>Malvoideae</taxon>
        <taxon>Hibiscus</taxon>
    </lineage>
</organism>
<protein>
    <submittedName>
        <fullName evidence="1">Uncharacterized protein</fullName>
    </submittedName>
</protein>
<accession>A0ABR2DUR1</accession>
<dbReference type="EMBL" id="JBBPBM010000023">
    <property type="protein sequence ID" value="KAK8546272.1"/>
    <property type="molecule type" value="Genomic_DNA"/>
</dbReference>
<dbReference type="Proteomes" id="UP001472677">
    <property type="component" value="Unassembled WGS sequence"/>
</dbReference>
<name>A0ABR2DUR1_9ROSI</name>
<sequence>MFSSSSLRQGKRSKDKVKVVEDLKLTQMRFKSLLILGINGKPIYKTSTFAFITMASCDDMVRVIKKIDAGKSRVSRDEKVADNGLVGKNDGRSYRDVLLSKPINEENTLCKDMLPAMHGNWHLSIEVFNYWYGEEAVIKSIRGMKSKNSQVRTGELLKISEVAVKKWSGGSVQNLGQKYSEFGRHC</sequence>
<comment type="caution">
    <text evidence="1">The sequence shown here is derived from an EMBL/GenBank/DDBJ whole genome shotgun (WGS) entry which is preliminary data.</text>
</comment>
<keyword evidence="2" id="KW-1185">Reference proteome</keyword>
<evidence type="ECO:0000313" key="1">
    <source>
        <dbReference type="EMBL" id="KAK8546272.1"/>
    </source>
</evidence>
<reference evidence="1 2" key="1">
    <citation type="journal article" date="2024" name="G3 (Bethesda)">
        <title>Genome assembly of Hibiscus sabdariffa L. provides insights into metabolisms of medicinal natural products.</title>
        <authorList>
            <person name="Kim T."/>
        </authorList>
    </citation>
    <scope>NUCLEOTIDE SEQUENCE [LARGE SCALE GENOMIC DNA]</scope>
    <source>
        <strain evidence="1">TK-2024</strain>
        <tissue evidence="1">Old leaves</tissue>
    </source>
</reference>